<dbReference type="EMBL" id="KQ435876">
    <property type="protein sequence ID" value="KOX70186.1"/>
    <property type="molecule type" value="Genomic_DNA"/>
</dbReference>
<evidence type="ECO:0000313" key="1">
    <source>
        <dbReference type="EMBL" id="KOX70186.1"/>
    </source>
</evidence>
<protein>
    <submittedName>
        <fullName evidence="1">Uncharacterized protein</fullName>
    </submittedName>
</protein>
<reference evidence="1 2" key="1">
    <citation type="submission" date="2015-07" db="EMBL/GenBank/DDBJ databases">
        <title>The genome of Melipona quadrifasciata.</title>
        <authorList>
            <person name="Pan H."/>
            <person name="Kapheim K."/>
        </authorList>
    </citation>
    <scope>NUCLEOTIDE SEQUENCE [LARGE SCALE GENOMIC DNA]</scope>
    <source>
        <strain evidence="1">0111107301</strain>
        <tissue evidence="1">Whole body</tissue>
    </source>
</reference>
<dbReference type="Proteomes" id="UP000053105">
    <property type="component" value="Unassembled WGS sequence"/>
</dbReference>
<keyword evidence="2" id="KW-1185">Reference proteome</keyword>
<organism evidence="1 2">
    <name type="scientific">Melipona quadrifasciata</name>
    <dbReference type="NCBI Taxonomy" id="166423"/>
    <lineage>
        <taxon>Eukaryota</taxon>
        <taxon>Metazoa</taxon>
        <taxon>Ecdysozoa</taxon>
        <taxon>Arthropoda</taxon>
        <taxon>Hexapoda</taxon>
        <taxon>Insecta</taxon>
        <taxon>Pterygota</taxon>
        <taxon>Neoptera</taxon>
        <taxon>Endopterygota</taxon>
        <taxon>Hymenoptera</taxon>
        <taxon>Apocrita</taxon>
        <taxon>Aculeata</taxon>
        <taxon>Apoidea</taxon>
        <taxon>Anthophila</taxon>
        <taxon>Apidae</taxon>
        <taxon>Melipona</taxon>
    </lineage>
</organism>
<sequence>MSATPIPENRNLRLLPLRLPACLPAPPCTTRPCVPRCYQDTAETYSGLSAFIIDTPDVLRHSCRPRAATIDFQDLWGRRVCFVESRRRLSQDDPVAPPEQDGRPLGRDSRRSNIAVFDNVRSNRNSETKIPLDRSAILSLVRSGGGLLREKPNGVPVQKLPSKCYIGIFDPGKIAIGYLALTPIPKW</sequence>
<name>A0A0M8ZUD3_9HYME</name>
<gene>
    <name evidence="1" type="ORF">WN51_04926</name>
</gene>
<evidence type="ECO:0000313" key="2">
    <source>
        <dbReference type="Proteomes" id="UP000053105"/>
    </source>
</evidence>
<dbReference type="AlphaFoldDB" id="A0A0M8ZUD3"/>
<accession>A0A0M8ZUD3</accession>
<proteinExistence type="predicted"/>